<evidence type="ECO:0000313" key="1">
    <source>
        <dbReference type="EMBL" id="KAF0753204.1"/>
    </source>
</evidence>
<reference evidence="1 2" key="1">
    <citation type="submission" date="2019-08" db="EMBL/GenBank/DDBJ databases">
        <title>Whole genome of Aphis craccivora.</title>
        <authorList>
            <person name="Voronova N.V."/>
            <person name="Shulinski R.S."/>
            <person name="Bandarenka Y.V."/>
            <person name="Zhorov D.G."/>
            <person name="Warner D."/>
        </authorList>
    </citation>
    <scope>NUCLEOTIDE SEQUENCE [LARGE SCALE GENOMIC DNA]</scope>
    <source>
        <strain evidence="1">180601</strain>
        <tissue evidence="1">Whole Body</tissue>
    </source>
</reference>
<proteinExistence type="predicted"/>
<comment type="caution">
    <text evidence="1">The sequence shown here is derived from an EMBL/GenBank/DDBJ whole genome shotgun (WGS) entry which is preliminary data.</text>
</comment>
<evidence type="ECO:0000313" key="2">
    <source>
        <dbReference type="Proteomes" id="UP000478052"/>
    </source>
</evidence>
<accession>A0A6G0YCT2</accession>
<organism evidence="1 2">
    <name type="scientific">Aphis craccivora</name>
    <name type="common">Cowpea aphid</name>
    <dbReference type="NCBI Taxonomy" id="307492"/>
    <lineage>
        <taxon>Eukaryota</taxon>
        <taxon>Metazoa</taxon>
        <taxon>Ecdysozoa</taxon>
        <taxon>Arthropoda</taxon>
        <taxon>Hexapoda</taxon>
        <taxon>Insecta</taxon>
        <taxon>Pterygota</taxon>
        <taxon>Neoptera</taxon>
        <taxon>Paraneoptera</taxon>
        <taxon>Hemiptera</taxon>
        <taxon>Sternorrhyncha</taxon>
        <taxon>Aphidomorpha</taxon>
        <taxon>Aphidoidea</taxon>
        <taxon>Aphididae</taxon>
        <taxon>Aphidini</taxon>
        <taxon>Aphis</taxon>
        <taxon>Aphis</taxon>
    </lineage>
</organism>
<gene>
    <name evidence="1" type="ORF">FWK35_00021836</name>
</gene>
<keyword evidence="2" id="KW-1185">Reference proteome</keyword>
<dbReference type="AlphaFoldDB" id="A0A6G0YCT2"/>
<dbReference type="Proteomes" id="UP000478052">
    <property type="component" value="Unassembled WGS sequence"/>
</dbReference>
<name>A0A6G0YCT2_APHCR</name>
<protein>
    <submittedName>
        <fullName evidence="1">DDE Tnp IS1595 domain-containing protein</fullName>
    </submittedName>
</protein>
<dbReference type="EMBL" id="VUJU01004805">
    <property type="protein sequence ID" value="KAF0753204.1"/>
    <property type="molecule type" value="Genomic_DNA"/>
</dbReference>
<sequence length="75" mass="9023">MCKQKYNLSCLRLGDRQPREEIVESESSKYAEYGYRSLKFEMCCRHDNIVECQLFIVQKKDRATLLPIIQREIDY</sequence>